<dbReference type="GO" id="GO:0000155">
    <property type="term" value="F:phosphorelay sensor kinase activity"/>
    <property type="evidence" value="ECO:0007669"/>
    <property type="project" value="InterPro"/>
</dbReference>
<dbReference type="Pfam" id="PF00512">
    <property type="entry name" value="HisKA"/>
    <property type="match status" value="1"/>
</dbReference>
<dbReference type="SUPFAM" id="SSF47384">
    <property type="entry name" value="Homodimeric domain of signal transducing histidine kinase"/>
    <property type="match status" value="1"/>
</dbReference>
<feature type="region of interest" description="Disordered" evidence="12">
    <location>
        <begin position="362"/>
        <end position="391"/>
    </location>
</feature>
<evidence type="ECO:0000259" key="14">
    <source>
        <dbReference type="PROSITE" id="PS50109"/>
    </source>
</evidence>
<gene>
    <name evidence="15" type="ORF">EV666_11266</name>
</gene>
<dbReference type="AlphaFoldDB" id="A0A4R2GPJ2"/>
<evidence type="ECO:0000256" key="8">
    <source>
        <dbReference type="ARBA" id="ARBA00022777"/>
    </source>
</evidence>
<keyword evidence="5" id="KW-0597">Phosphoprotein</keyword>
<keyword evidence="13" id="KW-1133">Transmembrane helix</keyword>
<evidence type="ECO:0000313" key="16">
    <source>
        <dbReference type="Proteomes" id="UP000294881"/>
    </source>
</evidence>
<evidence type="ECO:0000256" key="11">
    <source>
        <dbReference type="ARBA" id="ARBA00023136"/>
    </source>
</evidence>
<dbReference type="Gene3D" id="3.30.565.10">
    <property type="entry name" value="Histidine kinase-like ATPase, C-terminal domain"/>
    <property type="match status" value="1"/>
</dbReference>
<keyword evidence="6" id="KW-0808">Transferase</keyword>
<keyword evidence="13" id="KW-0812">Transmembrane</keyword>
<reference evidence="15 16" key="1">
    <citation type="submission" date="2019-03" db="EMBL/GenBank/DDBJ databases">
        <title>Genomic Encyclopedia of Type Strains, Phase IV (KMG-IV): sequencing the most valuable type-strain genomes for metagenomic binning, comparative biology and taxonomic classification.</title>
        <authorList>
            <person name="Goeker M."/>
        </authorList>
    </citation>
    <scope>NUCLEOTIDE SEQUENCE [LARGE SCALE GENOMIC DNA]</scope>
    <source>
        <strain evidence="15 16">DSM 22958</strain>
    </source>
</reference>
<dbReference type="Gene3D" id="3.30.450.20">
    <property type="entry name" value="PAS domain"/>
    <property type="match status" value="1"/>
</dbReference>
<dbReference type="SMART" id="SM00388">
    <property type="entry name" value="HisKA"/>
    <property type="match status" value="1"/>
</dbReference>
<dbReference type="GO" id="GO:0004721">
    <property type="term" value="F:phosphoprotein phosphatase activity"/>
    <property type="evidence" value="ECO:0007669"/>
    <property type="project" value="TreeGrafter"/>
</dbReference>
<dbReference type="FunFam" id="1.10.287.130:FF:000008">
    <property type="entry name" value="Two-component sensor histidine kinase"/>
    <property type="match status" value="1"/>
</dbReference>
<evidence type="ECO:0000313" key="15">
    <source>
        <dbReference type="EMBL" id="TCO11478.1"/>
    </source>
</evidence>
<comment type="subcellular location">
    <subcellularLocation>
        <location evidence="2">Cell membrane</location>
    </subcellularLocation>
</comment>
<feature type="compositionally biased region" description="Basic and acidic residues" evidence="12">
    <location>
        <begin position="364"/>
        <end position="374"/>
    </location>
</feature>
<dbReference type="RefSeq" id="WP_280990841.1">
    <property type="nucleotide sequence ID" value="NZ_JBHUNN010000002.1"/>
</dbReference>
<evidence type="ECO:0000256" key="4">
    <source>
        <dbReference type="ARBA" id="ARBA00022475"/>
    </source>
</evidence>
<keyword evidence="7" id="KW-0547">Nucleotide-binding</keyword>
<dbReference type="FunFam" id="3.30.565.10:FF:000006">
    <property type="entry name" value="Sensor histidine kinase WalK"/>
    <property type="match status" value="1"/>
</dbReference>
<evidence type="ECO:0000256" key="9">
    <source>
        <dbReference type="ARBA" id="ARBA00022840"/>
    </source>
</evidence>
<feature type="domain" description="Histidine kinase" evidence="14">
    <location>
        <begin position="223"/>
        <end position="469"/>
    </location>
</feature>
<dbReference type="Pfam" id="PF02518">
    <property type="entry name" value="HATPase_c"/>
    <property type="match status" value="1"/>
</dbReference>
<evidence type="ECO:0000256" key="12">
    <source>
        <dbReference type="SAM" id="MobiDB-lite"/>
    </source>
</evidence>
<feature type="region of interest" description="Disordered" evidence="12">
    <location>
        <begin position="1"/>
        <end position="20"/>
    </location>
</feature>
<evidence type="ECO:0000256" key="1">
    <source>
        <dbReference type="ARBA" id="ARBA00000085"/>
    </source>
</evidence>
<accession>A0A4R2GPJ2</accession>
<evidence type="ECO:0000256" key="5">
    <source>
        <dbReference type="ARBA" id="ARBA00022553"/>
    </source>
</evidence>
<protein>
    <recommendedName>
        <fullName evidence="3">histidine kinase</fullName>
        <ecNumber evidence="3">2.7.13.3</ecNumber>
    </recommendedName>
</protein>
<dbReference type="InterPro" id="IPR013656">
    <property type="entry name" value="PAS_4"/>
</dbReference>
<proteinExistence type="predicted"/>
<dbReference type="InterPro" id="IPR036890">
    <property type="entry name" value="HATPase_C_sf"/>
</dbReference>
<keyword evidence="11 13" id="KW-0472">Membrane</keyword>
<dbReference type="Gene3D" id="1.10.287.130">
    <property type="match status" value="1"/>
</dbReference>
<evidence type="ECO:0000256" key="6">
    <source>
        <dbReference type="ARBA" id="ARBA00022679"/>
    </source>
</evidence>
<dbReference type="PANTHER" id="PTHR45453:SF1">
    <property type="entry name" value="PHOSPHATE REGULON SENSOR PROTEIN PHOR"/>
    <property type="match status" value="1"/>
</dbReference>
<dbReference type="PRINTS" id="PR00344">
    <property type="entry name" value="BCTRLSENSOR"/>
</dbReference>
<dbReference type="Proteomes" id="UP000294881">
    <property type="component" value="Unassembled WGS sequence"/>
</dbReference>
<keyword evidence="16" id="KW-1185">Reference proteome</keyword>
<evidence type="ECO:0000256" key="7">
    <source>
        <dbReference type="ARBA" id="ARBA00022741"/>
    </source>
</evidence>
<dbReference type="SMART" id="SM00387">
    <property type="entry name" value="HATPase_c"/>
    <property type="match status" value="1"/>
</dbReference>
<keyword evidence="8 15" id="KW-0418">Kinase</keyword>
<evidence type="ECO:0000256" key="2">
    <source>
        <dbReference type="ARBA" id="ARBA00004236"/>
    </source>
</evidence>
<dbReference type="PANTHER" id="PTHR45453">
    <property type="entry name" value="PHOSPHATE REGULON SENSOR PROTEIN PHOR"/>
    <property type="match status" value="1"/>
</dbReference>
<keyword evidence="9" id="KW-0067">ATP-binding</keyword>
<sequence length="474" mass="50088">MTAEFTRGAQEQGQGATEPGTRRLMALRAFRAAARLLAPLCLGLAGGLALVASGMEAAARGWPWAALAGMALWFMQLLAGRALRQARAGGGVGPSRLTPAGGATDLALPAVVSAFPDPCVAVDRRGVVLAISAPALRLFPHLVIGRPMSFALRAPEFVEALEAVLNGGPGRTVLVTQRVPVERSFEIATAPLEADRRRGALVVLRDLTDQLRVAQMRVDFIANASHELRTPLATVLGFIETLQGPARNDAVARERFLTIMRDQSLRMKRLIDDLLSLSRIEGRAHHAPSAPVDLVDVARQITGALRPMATDAGVDIRLAAPAEPVIVPGDRDELLRVVENLVENAVKYGDGGKRVAITVTTRAAPDEPRREGAAKPEAGGEDAGQAASAAPSEAVIEVRDFGAGIPAEHVPRLTERFYRVDAQASRGKGGSGLGLAIVKHIVNRHRGRLHVESVPGEGATFRVVLPLADASHAG</sequence>
<evidence type="ECO:0000256" key="13">
    <source>
        <dbReference type="SAM" id="Phobius"/>
    </source>
</evidence>
<dbReference type="EMBL" id="SLWL01000012">
    <property type="protein sequence ID" value="TCO11478.1"/>
    <property type="molecule type" value="Genomic_DNA"/>
</dbReference>
<name>A0A4R2GPJ2_9HYPH</name>
<dbReference type="GO" id="GO:0005886">
    <property type="term" value="C:plasma membrane"/>
    <property type="evidence" value="ECO:0007669"/>
    <property type="project" value="UniProtKB-SubCell"/>
</dbReference>
<dbReference type="GO" id="GO:0016036">
    <property type="term" value="P:cellular response to phosphate starvation"/>
    <property type="evidence" value="ECO:0007669"/>
    <property type="project" value="TreeGrafter"/>
</dbReference>
<dbReference type="InterPro" id="IPR003594">
    <property type="entry name" value="HATPase_dom"/>
</dbReference>
<dbReference type="InterPro" id="IPR036097">
    <property type="entry name" value="HisK_dim/P_sf"/>
</dbReference>
<dbReference type="GO" id="GO:0005524">
    <property type="term" value="F:ATP binding"/>
    <property type="evidence" value="ECO:0007669"/>
    <property type="project" value="UniProtKB-KW"/>
</dbReference>
<evidence type="ECO:0000256" key="10">
    <source>
        <dbReference type="ARBA" id="ARBA00023012"/>
    </source>
</evidence>
<dbReference type="InterPro" id="IPR050351">
    <property type="entry name" value="BphY/WalK/GraS-like"/>
</dbReference>
<dbReference type="InterPro" id="IPR003661">
    <property type="entry name" value="HisK_dim/P_dom"/>
</dbReference>
<dbReference type="InterPro" id="IPR035965">
    <property type="entry name" value="PAS-like_dom_sf"/>
</dbReference>
<dbReference type="EC" id="2.7.13.3" evidence="3"/>
<dbReference type="CDD" id="cd00082">
    <property type="entry name" value="HisKA"/>
    <property type="match status" value="1"/>
</dbReference>
<dbReference type="Pfam" id="PF08448">
    <property type="entry name" value="PAS_4"/>
    <property type="match status" value="1"/>
</dbReference>
<dbReference type="SUPFAM" id="SSF55785">
    <property type="entry name" value="PYP-like sensor domain (PAS domain)"/>
    <property type="match status" value="1"/>
</dbReference>
<feature type="transmembrane region" description="Helical" evidence="13">
    <location>
        <begin position="32"/>
        <end position="55"/>
    </location>
</feature>
<evidence type="ECO:0000256" key="3">
    <source>
        <dbReference type="ARBA" id="ARBA00012438"/>
    </source>
</evidence>
<comment type="catalytic activity">
    <reaction evidence="1">
        <text>ATP + protein L-histidine = ADP + protein N-phospho-L-histidine.</text>
        <dbReference type="EC" id="2.7.13.3"/>
    </reaction>
</comment>
<dbReference type="CDD" id="cd00130">
    <property type="entry name" value="PAS"/>
    <property type="match status" value="1"/>
</dbReference>
<feature type="transmembrane region" description="Helical" evidence="13">
    <location>
        <begin position="61"/>
        <end position="79"/>
    </location>
</feature>
<dbReference type="PROSITE" id="PS50109">
    <property type="entry name" value="HIS_KIN"/>
    <property type="match status" value="1"/>
</dbReference>
<dbReference type="CDD" id="cd00075">
    <property type="entry name" value="HATPase"/>
    <property type="match status" value="1"/>
</dbReference>
<dbReference type="SUPFAM" id="SSF55874">
    <property type="entry name" value="ATPase domain of HSP90 chaperone/DNA topoisomerase II/histidine kinase"/>
    <property type="match status" value="1"/>
</dbReference>
<dbReference type="InterPro" id="IPR005467">
    <property type="entry name" value="His_kinase_dom"/>
</dbReference>
<comment type="caution">
    <text evidence="15">The sequence shown here is derived from an EMBL/GenBank/DDBJ whole genome shotgun (WGS) entry which is preliminary data.</text>
</comment>
<keyword evidence="10" id="KW-0902">Two-component regulatory system</keyword>
<dbReference type="InterPro" id="IPR004358">
    <property type="entry name" value="Sig_transdc_His_kin-like_C"/>
</dbReference>
<dbReference type="InterPro" id="IPR000014">
    <property type="entry name" value="PAS"/>
</dbReference>
<organism evidence="15 16">
    <name type="scientific">Camelimonas lactis</name>
    <dbReference type="NCBI Taxonomy" id="659006"/>
    <lineage>
        <taxon>Bacteria</taxon>
        <taxon>Pseudomonadati</taxon>
        <taxon>Pseudomonadota</taxon>
        <taxon>Alphaproteobacteria</taxon>
        <taxon>Hyphomicrobiales</taxon>
        <taxon>Chelatococcaceae</taxon>
        <taxon>Camelimonas</taxon>
    </lineage>
</organism>
<keyword evidence="4" id="KW-1003">Cell membrane</keyword>